<keyword evidence="11" id="KW-1185">Reference proteome</keyword>
<dbReference type="EC" id="2.7.11.1" evidence="1"/>
<dbReference type="AlphaFoldDB" id="A0A7K3LV40"/>
<keyword evidence="4 7" id="KW-0547">Nucleotide-binding</keyword>
<name>A0A7K3LV40_9ACTN</name>
<dbReference type="InterPro" id="IPR011009">
    <property type="entry name" value="Kinase-like_dom_sf"/>
</dbReference>
<keyword evidence="2 10" id="KW-0723">Serine/threonine-protein kinase</keyword>
<proteinExistence type="predicted"/>
<evidence type="ECO:0000313" key="10">
    <source>
        <dbReference type="EMBL" id="NDK92155.1"/>
    </source>
</evidence>
<keyword evidence="5 10" id="KW-0418">Kinase</keyword>
<dbReference type="GO" id="GO:0005524">
    <property type="term" value="F:ATP binding"/>
    <property type="evidence" value="ECO:0007669"/>
    <property type="project" value="UniProtKB-UniRule"/>
</dbReference>
<dbReference type="InterPro" id="IPR008271">
    <property type="entry name" value="Ser/Thr_kinase_AS"/>
</dbReference>
<evidence type="ECO:0000256" key="3">
    <source>
        <dbReference type="ARBA" id="ARBA00022679"/>
    </source>
</evidence>
<dbReference type="PANTHER" id="PTHR43289:SF6">
    <property type="entry name" value="SERINE_THREONINE-PROTEIN KINASE NEKL-3"/>
    <property type="match status" value="1"/>
</dbReference>
<dbReference type="InterPro" id="IPR000719">
    <property type="entry name" value="Prot_kinase_dom"/>
</dbReference>
<evidence type="ECO:0000256" key="2">
    <source>
        <dbReference type="ARBA" id="ARBA00022527"/>
    </source>
</evidence>
<dbReference type="EMBL" id="JAADZU010000102">
    <property type="protein sequence ID" value="NDK92155.1"/>
    <property type="molecule type" value="Genomic_DNA"/>
</dbReference>
<dbReference type="SUPFAM" id="SSF56112">
    <property type="entry name" value="Protein kinase-like (PK-like)"/>
    <property type="match status" value="1"/>
</dbReference>
<dbReference type="Proteomes" id="UP000466307">
    <property type="component" value="Unassembled WGS sequence"/>
</dbReference>
<feature type="binding site" evidence="7">
    <location>
        <position position="40"/>
    </location>
    <ligand>
        <name>ATP</name>
        <dbReference type="ChEBI" id="CHEBI:30616"/>
    </ligand>
</feature>
<organism evidence="10 11">
    <name type="scientific">Gordonia desulfuricans</name>
    <dbReference type="NCBI Taxonomy" id="89051"/>
    <lineage>
        <taxon>Bacteria</taxon>
        <taxon>Bacillati</taxon>
        <taxon>Actinomycetota</taxon>
        <taxon>Actinomycetes</taxon>
        <taxon>Mycobacteriales</taxon>
        <taxon>Gordoniaceae</taxon>
        <taxon>Gordonia</taxon>
    </lineage>
</organism>
<evidence type="ECO:0000256" key="5">
    <source>
        <dbReference type="ARBA" id="ARBA00022777"/>
    </source>
</evidence>
<dbReference type="GO" id="GO:0004674">
    <property type="term" value="F:protein serine/threonine kinase activity"/>
    <property type="evidence" value="ECO:0007669"/>
    <property type="project" value="UniProtKB-KW"/>
</dbReference>
<dbReference type="PROSITE" id="PS00107">
    <property type="entry name" value="PROTEIN_KINASE_ATP"/>
    <property type="match status" value="1"/>
</dbReference>
<evidence type="ECO:0000256" key="1">
    <source>
        <dbReference type="ARBA" id="ARBA00012513"/>
    </source>
</evidence>
<protein>
    <recommendedName>
        <fullName evidence="1">non-specific serine/threonine protein kinase</fullName>
        <ecNumber evidence="1">2.7.11.1</ecNumber>
    </recommendedName>
</protein>
<comment type="caution">
    <text evidence="10">The sequence shown here is derived from an EMBL/GenBank/DDBJ whole genome shotgun (WGS) entry which is preliminary data.</text>
</comment>
<gene>
    <name evidence="10" type="ORF">GYA93_21690</name>
</gene>
<evidence type="ECO:0000256" key="7">
    <source>
        <dbReference type="PROSITE-ProRule" id="PRU10141"/>
    </source>
</evidence>
<dbReference type="Gene3D" id="1.10.510.10">
    <property type="entry name" value="Transferase(Phosphotransferase) domain 1"/>
    <property type="match status" value="1"/>
</dbReference>
<dbReference type="CDD" id="cd14014">
    <property type="entry name" value="STKc_PknB_like"/>
    <property type="match status" value="1"/>
</dbReference>
<evidence type="ECO:0000256" key="8">
    <source>
        <dbReference type="SAM" id="MobiDB-lite"/>
    </source>
</evidence>
<reference evidence="10 11" key="1">
    <citation type="submission" date="2020-01" db="EMBL/GenBank/DDBJ databases">
        <title>Investigation of new actinobacteria for the biodesulphurisation of diesel fuel.</title>
        <authorList>
            <person name="Athi Narayanan S.M."/>
        </authorList>
    </citation>
    <scope>NUCLEOTIDE SEQUENCE [LARGE SCALE GENOMIC DNA]</scope>
    <source>
        <strain evidence="10 11">213E</strain>
    </source>
</reference>
<evidence type="ECO:0000259" key="9">
    <source>
        <dbReference type="PROSITE" id="PS50011"/>
    </source>
</evidence>
<dbReference type="PROSITE" id="PS00108">
    <property type="entry name" value="PROTEIN_KINASE_ST"/>
    <property type="match status" value="1"/>
</dbReference>
<dbReference type="SMART" id="SM00220">
    <property type="entry name" value="S_TKc"/>
    <property type="match status" value="1"/>
</dbReference>
<feature type="domain" description="Protein kinase" evidence="9">
    <location>
        <begin position="11"/>
        <end position="291"/>
    </location>
</feature>
<keyword evidence="6 7" id="KW-0067">ATP-binding</keyword>
<evidence type="ECO:0000256" key="6">
    <source>
        <dbReference type="ARBA" id="ARBA00022840"/>
    </source>
</evidence>
<keyword evidence="3" id="KW-0808">Transferase</keyword>
<feature type="region of interest" description="Disordered" evidence="8">
    <location>
        <begin position="77"/>
        <end position="98"/>
    </location>
</feature>
<dbReference type="InterPro" id="IPR017441">
    <property type="entry name" value="Protein_kinase_ATP_BS"/>
</dbReference>
<evidence type="ECO:0000313" key="11">
    <source>
        <dbReference type="Proteomes" id="UP000466307"/>
    </source>
</evidence>
<dbReference type="PROSITE" id="PS50011">
    <property type="entry name" value="PROTEIN_KINASE_DOM"/>
    <property type="match status" value="1"/>
</dbReference>
<dbReference type="Pfam" id="PF00069">
    <property type="entry name" value="Pkinase"/>
    <property type="match status" value="1"/>
</dbReference>
<dbReference type="Gene3D" id="3.30.200.20">
    <property type="entry name" value="Phosphorylase Kinase, domain 1"/>
    <property type="match status" value="1"/>
</dbReference>
<evidence type="ECO:0000256" key="4">
    <source>
        <dbReference type="ARBA" id="ARBA00022741"/>
    </source>
</evidence>
<sequence>MLGQGDAVADYVVDTMVGHGSSADVYRAHRTGDATPVALKVLYTHGADAARARERFEREYSIASLLHHPHVASMYASGEIAESADPTSTGRDPDGRRRPHTLWLAMQYAAGPSAVSLIPGENRQPRVPMVLRLAQQIGEALDYAHSCDVLHRDVKPANILLTSDSDDAGMLLSDFGIAQLLDDTRPLARNGRVQGSIAYASPELLQAQQLSPASDIYSFACSLVELFTGLPPFPRSTAFAITYAHLRDTPPRLTRRRQWLPSSLDSVFAKALAKNPEDRYQHCAELVDIVIRTLRDVPVPEERPSRTGWFRGR</sequence>
<dbReference type="PANTHER" id="PTHR43289">
    <property type="entry name" value="MITOGEN-ACTIVATED PROTEIN KINASE KINASE KINASE 20-RELATED"/>
    <property type="match status" value="1"/>
</dbReference>
<accession>A0A7K3LV40</accession>